<dbReference type="OMA" id="WPNRLVH"/>
<evidence type="ECO:0000256" key="1">
    <source>
        <dbReference type="ARBA" id="ARBA00022723"/>
    </source>
</evidence>
<proteinExistence type="predicted"/>
<evidence type="ECO:0000256" key="2">
    <source>
        <dbReference type="ARBA" id="ARBA00022771"/>
    </source>
</evidence>
<dbReference type="EMBL" id="ABDG02000018">
    <property type="protein sequence ID" value="EHK48706.1"/>
    <property type="molecule type" value="Genomic_DNA"/>
</dbReference>
<dbReference type="InterPro" id="IPR002893">
    <property type="entry name" value="Znf_MYND"/>
</dbReference>
<keyword evidence="1" id="KW-0479">Metal-binding</keyword>
<protein>
    <submittedName>
        <fullName evidence="7">Uncharacterized protein</fullName>
    </submittedName>
</protein>
<dbReference type="KEGG" id="tatv:25786605"/>
<dbReference type="Gene3D" id="6.10.140.2220">
    <property type="match status" value="1"/>
</dbReference>
<keyword evidence="3" id="KW-0862">Zinc</keyword>
<evidence type="ECO:0000313" key="8">
    <source>
        <dbReference type="Proteomes" id="UP000005426"/>
    </source>
</evidence>
<feature type="region of interest" description="Disordered" evidence="4">
    <location>
        <begin position="695"/>
        <end position="762"/>
    </location>
</feature>
<dbReference type="SUPFAM" id="SSF144232">
    <property type="entry name" value="HIT/MYND zinc finger-like"/>
    <property type="match status" value="1"/>
</dbReference>
<dbReference type="GO" id="GO:0008270">
    <property type="term" value="F:zinc ion binding"/>
    <property type="evidence" value="ECO:0007669"/>
    <property type="project" value="UniProtKB-KW"/>
</dbReference>
<dbReference type="OrthoDB" id="5282002at2759"/>
<evidence type="ECO:0000256" key="3">
    <source>
        <dbReference type="ARBA" id="ARBA00022833"/>
    </source>
</evidence>
<feature type="compositionally biased region" description="Basic residues" evidence="4">
    <location>
        <begin position="745"/>
        <end position="762"/>
    </location>
</feature>
<accession>G9NLE2</accession>
<comment type="caution">
    <text evidence="7">The sequence shown here is derived from an EMBL/GenBank/DDBJ whole genome shotgun (WGS) entry which is preliminary data.</text>
</comment>
<name>G9NLE2_HYPAI</name>
<dbReference type="HOGENOM" id="CLU_018400_2_0_1"/>
<feature type="domain" description="DUF4470" evidence="6">
    <location>
        <begin position="121"/>
        <end position="221"/>
    </location>
</feature>
<evidence type="ECO:0000259" key="5">
    <source>
        <dbReference type="Pfam" id="PF01753"/>
    </source>
</evidence>
<feature type="region of interest" description="Disordered" evidence="4">
    <location>
        <begin position="1"/>
        <end position="36"/>
    </location>
</feature>
<feature type="region of interest" description="Disordered" evidence="4">
    <location>
        <begin position="88"/>
        <end position="113"/>
    </location>
</feature>
<evidence type="ECO:0000256" key="4">
    <source>
        <dbReference type="SAM" id="MobiDB-lite"/>
    </source>
</evidence>
<dbReference type="AlphaFoldDB" id="G9NLE2"/>
<dbReference type="Pfam" id="PF01753">
    <property type="entry name" value="zf-MYND"/>
    <property type="match status" value="1"/>
</dbReference>
<dbReference type="STRING" id="452589.G9NLE2"/>
<dbReference type="GeneID" id="25786605"/>
<dbReference type="eggNOG" id="ENOG502S2D3">
    <property type="taxonomic scope" value="Eukaryota"/>
</dbReference>
<sequence length="762" mass="87444">MTGHIAEEEEGGSSAAATVESPQRAQEEEHTEQQYVPEIPIEAQRANFGLLCAAHNPEGQCVNPAVIPCQICQLVAYCTEECMRKDAERHSGECPPPTEPPSRSEPTSEIPDDPVQDEGFFWANYAATDVLNLAANEGIEFDGFLRILLSGTFGLRHLIYSIVAMPETACPYLEVAISELEVPHLYRTFLSLLILRKGEEINMDPYEVADLVTHVWYSFKWPHHVVAFFKNHLAADFEPFTGGRESHVSLGIDPIIKFLYPSDTLALCVGFSLLAWRAMKIFLDDTINQKPMNLESMNQESTNQESILRDREKDVEAYGEPLENAFARMSPSRVAGLVKWRQTGLMLAYGDSGLPHAQLNPMFYCSRPESFTCEPLSEWPMNEILDYTPYAAEADVYGKMVAYVREMLVKFQLRLKRRGIFVKLTNAGTVKLSGHLTKCFDREQKFDRIEAGHLFDTNAPLCFLTFSPLLRHHEENPFATLLIMTRGTFTRSDNPRTREIIADEKVKLFQPVSQSLDSIAPPVQTTDNKYSAACVHRHFALQVFDREWDMFSDRWLADPNYFNYEVMQTEDTKRGIFQTGWLGLQFKRKNTVKPRWQNRLMPRTGKILTEEDASNLRRWMSWSTTRPERWLEWKKVKDISWDMWSEYCDYLPIIGTRDYTVMELENMYGFLARETEFLDIEEEYENCACGSKKRRNKCEHEHKQEPATSTEQEPAMTNEEEAESDGWMQMDSAEDSAAGGANGKSKQKKKKKKKQKKKAGKK</sequence>
<dbReference type="Pfam" id="PF14737">
    <property type="entry name" value="DUF4470"/>
    <property type="match status" value="1"/>
</dbReference>
<dbReference type="Proteomes" id="UP000005426">
    <property type="component" value="Unassembled WGS sequence"/>
</dbReference>
<keyword evidence="2" id="KW-0863">Zinc-finger</keyword>
<keyword evidence="8" id="KW-1185">Reference proteome</keyword>
<feature type="domain" description="MYND-type" evidence="5">
    <location>
        <begin position="65"/>
        <end position="94"/>
    </location>
</feature>
<evidence type="ECO:0000313" key="7">
    <source>
        <dbReference type="EMBL" id="EHK48706.1"/>
    </source>
</evidence>
<gene>
    <name evidence="7" type="ORF">TRIATDRAFT_93715</name>
</gene>
<reference evidence="7 8" key="1">
    <citation type="journal article" date="2011" name="Genome Biol.">
        <title>Comparative genome sequence analysis underscores mycoparasitism as the ancestral life style of Trichoderma.</title>
        <authorList>
            <person name="Kubicek C.P."/>
            <person name="Herrera-Estrella A."/>
            <person name="Seidl-Seiboth V."/>
            <person name="Martinez D.A."/>
            <person name="Druzhinina I.S."/>
            <person name="Thon M."/>
            <person name="Zeilinger S."/>
            <person name="Casas-Flores S."/>
            <person name="Horwitz B.A."/>
            <person name="Mukherjee P.K."/>
            <person name="Mukherjee M."/>
            <person name="Kredics L."/>
            <person name="Alcaraz L.D."/>
            <person name="Aerts A."/>
            <person name="Antal Z."/>
            <person name="Atanasova L."/>
            <person name="Cervantes-Badillo M.G."/>
            <person name="Challacombe J."/>
            <person name="Chertkov O."/>
            <person name="McCluskey K."/>
            <person name="Coulpier F."/>
            <person name="Deshpande N."/>
            <person name="von Doehren H."/>
            <person name="Ebbole D.J."/>
            <person name="Esquivel-Naranjo E.U."/>
            <person name="Fekete E."/>
            <person name="Flipphi M."/>
            <person name="Glaser F."/>
            <person name="Gomez-Rodriguez E.Y."/>
            <person name="Gruber S."/>
            <person name="Han C."/>
            <person name="Henrissat B."/>
            <person name="Hermosa R."/>
            <person name="Hernandez-Onate M."/>
            <person name="Karaffa L."/>
            <person name="Kosti I."/>
            <person name="Le Crom S."/>
            <person name="Lindquist E."/>
            <person name="Lucas S."/>
            <person name="Luebeck M."/>
            <person name="Luebeck P.S."/>
            <person name="Margeot A."/>
            <person name="Metz B."/>
            <person name="Misra M."/>
            <person name="Nevalainen H."/>
            <person name="Omann M."/>
            <person name="Packer N."/>
            <person name="Perrone G."/>
            <person name="Uresti-Rivera E.E."/>
            <person name="Salamov A."/>
            <person name="Schmoll M."/>
            <person name="Seiboth B."/>
            <person name="Shapiro H."/>
            <person name="Sukno S."/>
            <person name="Tamayo-Ramos J.A."/>
            <person name="Tisch D."/>
            <person name="Wiest A."/>
            <person name="Wilkinson H.H."/>
            <person name="Zhang M."/>
            <person name="Coutinho P.M."/>
            <person name="Kenerley C.M."/>
            <person name="Monte E."/>
            <person name="Baker S.E."/>
            <person name="Grigoriev I.V."/>
        </authorList>
    </citation>
    <scope>NUCLEOTIDE SEQUENCE [LARGE SCALE GENOMIC DNA]</scope>
    <source>
        <strain evidence="8">ATCC 20476 / IMI 206040</strain>
    </source>
</reference>
<dbReference type="InterPro" id="IPR027974">
    <property type="entry name" value="DUF4470"/>
</dbReference>
<evidence type="ECO:0000259" key="6">
    <source>
        <dbReference type="Pfam" id="PF14737"/>
    </source>
</evidence>
<organism evidence="7 8">
    <name type="scientific">Hypocrea atroviridis (strain ATCC 20476 / IMI 206040)</name>
    <name type="common">Trichoderma atroviride</name>
    <dbReference type="NCBI Taxonomy" id="452589"/>
    <lineage>
        <taxon>Eukaryota</taxon>
        <taxon>Fungi</taxon>
        <taxon>Dikarya</taxon>
        <taxon>Ascomycota</taxon>
        <taxon>Pezizomycotina</taxon>
        <taxon>Sordariomycetes</taxon>
        <taxon>Hypocreomycetidae</taxon>
        <taxon>Hypocreales</taxon>
        <taxon>Hypocreaceae</taxon>
        <taxon>Trichoderma</taxon>
    </lineage>
</organism>